<evidence type="ECO:0000256" key="1">
    <source>
        <dbReference type="ARBA" id="ARBA00004924"/>
    </source>
</evidence>
<comment type="similarity">
    <text evidence="5">Belongs to the NRP synthetase family.</text>
</comment>
<dbReference type="GO" id="GO:0010106">
    <property type="term" value="P:cellular response to iron ion starvation"/>
    <property type="evidence" value="ECO:0007669"/>
    <property type="project" value="UniProtKB-ARBA"/>
</dbReference>
<dbReference type="FunFam" id="3.30.300.30:FF:000033">
    <property type="entry name" value="Nonribosomal siderophore peptide synthase SidC"/>
    <property type="match status" value="1"/>
</dbReference>
<dbReference type="InterPro" id="IPR036736">
    <property type="entry name" value="ACP-like_sf"/>
</dbReference>
<keyword evidence="3" id="KW-0597">Phosphoprotein</keyword>
<feature type="domain" description="Carrier" evidence="6">
    <location>
        <begin position="4304"/>
        <end position="4377"/>
    </location>
</feature>
<dbReference type="InterPro" id="IPR000873">
    <property type="entry name" value="AMP-dep_synth/lig_dom"/>
</dbReference>
<dbReference type="PROSITE" id="PS50075">
    <property type="entry name" value="CARRIER"/>
    <property type="match status" value="5"/>
</dbReference>
<keyword evidence="2" id="KW-0596">Phosphopantetheine</keyword>
<dbReference type="GO" id="GO:0043041">
    <property type="term" value="P:amino acid activation for nonribosomal peptide biosynthetic process"/>
    <property type="evidence" value="ECO:0007669"/>
    <property type="project" value="TreeGrafter"/>
</dbReference>
<organism evidence="7 8">
    <name type="scientific">Blumeria graminis f. sp. triticale</name>
    <dbReference type="NCBI Taxonomy" id="1689686"/>
    <lineage>
        <taxon>Eukaryota</taxon>
        <taxon>Fungi</taxon>
        <taxon>Dikarya</taxon>
        <taxon>Ascomycota</taxon>
        <taxon>Pezizomycotina</taxon>
        <taxon>Leotiomycetes</taxon>
        <taxon>Erysiphales</taxon>
        <taxon>Erysiphaceae</taxon>
        <taxon>Blumeria</taxon>
    </lineage>
</organism>
<dbReference type="InterPro" id="IPR009081">
    <property type="entry name" value="PP-bd_ACP"/>
</dbReference>
<evidence type="ECO:0000256" key="2">
    <source>
        <dbReference type="ARBA" id="ARBA00022450"/>
    </source>
</evidence>
<dbReference type="InterPro" id="IPR020806">
    <property type="entry name" value="PKS_PP-bd"/>
</dbReference>
<comment type="pathway">
    <text evidence="1">Siderophore biosynthesis.</text>
</comment>
<evidence type="ECO:0000256" key="4">
    <source>
        <dbReference type="ARBA" id="ARBA00022598"/>
    </source>
</evidence>
<keyword evidence="4" id="KW-0436">Ligase</keyword>
<dbReference type="Proteomes" id="UP000683417">
    <property type="component" value="Unassembled WGS sequence"/>
</dbReference>
<dbReference type="InterPro" id="IPR042099">
    <property type="entry name" value="ANL_N_sf"/>
</dbReference>
<evidence type="ECO:0000256" key="3">
    <source>
        <dbReference type="ARBA" id="ARBA00022553"/>
    </source>
</evidence>
<protein>
    <submittedName>
        <fullName evidence="7">BgTH12-00263</fullName>
    </submittedName>
</protein>
<dbReference type="InterPro" id="IPR006162">
    <property type="entry name" value="Ppantetheine_attach_site"/>
</dbReference>
<dbReference type="FunFam" id="3.40.50.980:FF:000001">
    <property type="entry name" value="Non-ribosomal peptide synthetase"/>
    <property type="match status" value="1"/>
</dbReference>
<evidence type="ECO:0000256" key="5">
    <source>
        <dbReference type="ARBA" id="ARBA00029454"/>
    </source>
</evidence>
<dbReference type="InterPro" id="IPR023213">
    <property type="entry name" value="CAT-like_dom_sf"/>
</dbReference>
<dbReference type="Pfam" id="PF00550">
    <property type="entry name" value="PP-binding"/>
    <property type="match status" value="5"/>
</dbReference>
<dbReference type="Pfam" id="PF00668">
    <property type="entry name" value="Condensation"/>
    <property type="match status" value="6"/>
</dbReference>
<dbReference type="GO" id="GO:0005737">
    <property type="term" value="C:cytoplasm"/>
    <property type="evidence" value="ECO:0007669"/>
    <property type="project" value="TreeGrafter"/>
</dbReference>
<dbReference type="PANTHER" id="PTHR45527">
    <property type="entry name" value="NONRIBOSOMAL PEPTIDE SYNTHETASE"/>
    <property type="match status" value="1"/>
</dbReference>
<dbReference type="InterPro" id="IPR045851">
    <property type="entry name" value="AMP-bd_C_sf"/>
</dbReference>
<dbReference type="NCBIfam" id="NF003417">
    <property type="entry name" value="PRK04813.1"/>
    <property type="match status" value="3"/>
</dbReference>
<feature type="domain" description="Carrier" evidence="6">
    <location>
        <begin position="2140"/>
        <end position="2216"/>
    </location>
</feature>
<dbReference type="CDD" id="cd05918">
    <property type="entry name" value="A_NRPS_SidN3_like"/>
    <property type="match status" value="1"/>
</dbReference>
<gene>
    <name evidence="7" type="ORF">BGTH12_LOCUS6118</name>
</gene>
<dbReference type="InterPro" id="IPR010071">
    <property type="entry name" value="AA_adenyl_dom"/>
</dbReference>
<dbReference type="Gene3D" id="3.30.559.30">
    <property type="entry name" value="Nonribosomal peptide synthetase, condensation domain"/>
    <property type="match status" value="6"/>
</dbReference>
<dbReference type="GO" id="GO:0031169">
    <property type="term" value="P:ferrichrome biosynthetic process"/>
    <property type="evidence" value="ECO:0007669"/>
    <property type="project" value="UniProtKB-ARBA"/>
</dbReference>
<dbReference type="FunFam" id="3.40.50.12780:FF:000024">
    <property type="entry name" value="Nonribosomal siderophore peptide synthase SidC"/>
    <property type="match status" value="1"/>
</dbReference>
<dbReference type="SUPFAM" id="SSF47336">
    <property type="entry name" value="ACP-like"/>
    <property type="match status" value="4"/>
</dbReference>
<sequence length="4840" mass="545386">MSAPVEKLSILNYPPKILHGPKLLHELIPWRKYPNSCAIDFTDGDRRFCYTYDDLSTCISSLVLKIQETLLASNHRDVQHIVPILIPQSPGLYISQLAILKSGGAYCPINLDAPEERIRFIAQDISASLIITTSALKGMITWDNSPPIILIDEFPPITLDNSTSIQSVYRVKSDDLAYVIYTSGSTGFPKGVGVSHFAVSQSLLAHEQHIPPFKRFLQFASPSFDVSVFEIFFPLTRACTLVGCNRNQLLHDLPGKINELEIEAAELTPTIITFLLQKRSNVPGLKFLVAAGEMLTAAIVKEFGGSSLQKSVLYGMYGPTEATIHCLAHSSMTKYTKPNNIGVPLDTVSTLIVVPASNFQDLTCLEILPLGCWGELVITGSQLAEGYLNLEEQTKMAFVTFEGRRYYRTGDKARQLEDGTIELYGRISEGQVKLRGQRIELGEVENAVYRYPGIKIVTALVIEKSLILFAKTDDDLVKADDIMKTCSKWLPKFMLPNEIILDIDFPYLSSGKVDKERLREIYKMQHQEIKLESNNPKSKIWKIVKSVLFDTFGEFPENKRLSTIGLDSLNTIVVASKLRGLGLQISTISVLLAEDINEIVSLCIDNTVPSNSMLLTSTERKDAKSELISTNITDEVESIIPCTPLQIAMILKSVADTNTYQNWIELSLPATDDCVFFTKALHQLAEFNSILRTGFGESEGPNWFVQIIRPKIPDFCIKIVKSFDYELEYAQEYFLKYPVRFQIRSEESSLKVLMHIHHALYDAWSLELLLDDLESLLSMNVLLKRPSFESVVDSYQKPEIFNSKDSSSMNYWKQHLLKYESRGLPNFQTRVSKSSSLAAVKLESSFLSSEVEKAARNLSTSSQSFFQTALALTLASYLGSSDVCFGTVFSGRTLPIDGIENIVGPCLTTLPIRIDVSTSSNLSHMIQKLNSINKSHLEYSQVSLQKIKIASDLEPSRGLFDTILIWQQTFHAYEGKRKKVLLVDAVDNLEFDLTLEITPLKERIEIKATYRQSLLPESQAKFFIQQIENIVGALILEPEASSKAIFGSLSRSLLSIENGSPEESWTDLSRKTLYSSVEDIAVTNPDRLAVSFAHSLRENKINVQNLTYSELNSKANQIANCLVELGVISNMTICVYLDKSIELYTVILAITKIGACFCPIMPNISTEHLNNVLEKFQTMSIVTKSDSRSFFETDYHSKKVIYIDELHLSDSPAENLSLSHLDDSYAYVISNYRNTGITKEVFITQKNILSHLLATESMNYLTKNSRLLQSFFLDFIMSLSDIFLIWRIGGCLCSAKSDMLLANFEEIAHGMQVTHLSLTPTIANLIDPKNVPHVQQLTIIGEVVSPKILSDWTDRDLRIGYGRLATTSIVTVSSSMAQEDSIDNIGYLLKNTSAFVLLPESEGFFPTIRGGVGELCFAGSQIGHQFRNKCHEECSYLEIPEFGRIYRTGDIGRLLPGGSFVYLGRKRDRIETKGYKFELGEIASHLLCKHPNISNCKLVAIKDENKIDHKVICFWTSASKISTKFEYLETDQDLVRRLYQSLCPKLRNIMKPSEIIQISSFPIKTSGKIDQSRLIQLFHSLPNKNLDSINQIKEPPYNHQWSQLEAKIASALSEVTGKDIQDIGPDISFYRLGLDSMSAVFFSRILQKKSGYQVLISDILYYPTVIDLAKIIISSNENSKVIEPCNLSAKSGFSSEYIATIFESYQKVGKQVEEILSCTPLQEAMLSATEFSREDIYDNHVIFEVNGDIDKLLSCWDEMVQRHQILRTCFEKTDSVQYPFAQVVLRNYNLQPDFLSYLSEKKTYTSKFEPLYSIKISRDSTPKIMVLSMHHALYDQAALSILYDEIQSLYHGQALTPVTPFSPFLDYINTINLDAADIFWSRVLKNCKFPKFSHKTGHQRKALTTETHHVTTKCSLNFVKMKSMKCDTSVLSILLTIWACIISERLLETDVCFGTVFGGRSIQIPGIDRLVAPCFNTVPSRLDNMDNICYLQAFHKLKELIAETIPFQFSPLRKIQSKVSPDGSPIFDTLLILQNQPQKLDPSIWSIVDENLSIGFNLVCEIIPHNADDNLEINLHYCSSTVSNLEAAEILISFEQKLNEALDNPQRPLVSLAVKEKFSKKLDQLEETLTQPEIVKISPEFCSDVEKCLWKMISNFTDIPVSRITCDTSIFKLGLDSISAIQVASRLRKQGFDLMASDIIENPTISRLASFLENKKEPIPVNTIPTFEDFKLFYRDIICSKYDISSGDIEAIRPCTKAQQGMIARTLHSGGKEYMNAFFLEILPEISLTELKKAFKTACQIHEIFRSGLASINDKNFPFVMVTRKEVNLPWLESGLRDFGSLEIDERLFNEPWSIQVKNQDNKITLELTAHHALFDAQSIQMFFLDVSKLYRSVEIESRPSINSLLGAIISQNQSDLEQKNQFWGRSENKIIVNPFPSLTPVQSSDKNVYSEQRISKLSVLELEQKCRMNSVTIQATTQASWARLLAFYVGESSTTFGISLSGRSICENADSISFPSAVTLPTRCNVIGTNKELLARTMHFNSEVHRHQFTPLTLIQKWTGSLNSRMFDTLFLYHNMKSLSGKSELPWKVRRETSFVDCAVSLEVISHADNRFSLHLSFGVDLIPVEQARIILEQYEVLLLDTLSNPDNICASAPQLPINILSLTAPKNPFISCPVTLLHQFVERGARLYPEKVALEFATNLDSNSIFSKCWKYEELNECSNQVANYLLDHHIGPGNIVATCFDKCAEASFAFIGILKAGCVYLALDPTAPVDRLKFIVKDSNAKILLTSGNYKKKLAELVNIDIVNFDCSLALSYSKKSPKLVRTIVPEDISYCLYTSGTTGTPKGCLITHENAVQFMLAFSKIFEGHWNDDSKYLQFASFHFDVSVMEQFWSWSEGLCVVSAPRDLILEDISGAIQKLGITHIDLTPSLAQLLHPDDVPSLCRGAFVVGGEKLKQEILDLWGKHACIYNGYGPTEATIGCTMYPRVPENGNISNIGPAYVNVGSFVLAPGTETLVLRGGIGELCISGKLVGKGYLNLPDLTAEKFPTLKVFNERVYRTGDLVRILHDGSFNFIGRVDDQVKLRGQRLELNEINEVIKQIKSIHEVVTSLVRNINQDKDQLVAFFRTESTDLSNLIPTIRERCRFKLPEYMVPSHFIPIKKIPLNSNNKADFKQLCNIFNELTFDDLQLLHSSGERIEAWSHIENEVVSKISSAIGLSICTLTRSTNIFEAGLDSISIIQFCQALQNSGLKNAKLSIVKNNPSLHDLVRVLLQKTHSDENERNKFIASSQRLKAFSHKHMVNICNELEIDNYLIEAVTYCTPLQEGMIYRFLESEHAIYFNKFQFQLNEGIEEHKLLIALNRVISHLEILRVRFVATEDGFAQVVLKDKILTWEPIQKYEALDKISALKSPYSMNYDAGTLSLCMFHGLYDGYSFRMLFHHIIDEYFGVQNINYGPSFIESLPYGPLATVVGAEEFWKSHLVDWSPFLFTENLSSNDDIVTISRVTYLSGFENLRRKLRVTAQAIIQACWITVLQKRFSRNLTVGVLTSGRSIDFEGADTIVGPLFNVIPYNSRLKSGIPMTEIISRCHKFNISLQDFQHTPLKEIQKWAPLRNIKSLFEIIFNFQRADHMQDKVDDFCTEVEVAQISDFPLALEATLGLDDSSLSLSFSAQGSMIAKDTLDDLANQTEQLVASTLSEEGTNCVFHDDSKEDMLNTMTVKSLAQKSEKLPDKIGEFTWTKVTLALKREIALLAKVSQDVVDQNSGIFELGLDSIDTIKLSSRMKIQGVKISIRAIIKLQTISRMASYLNSKTNSLTSSADGYLRDDYRELKSCLESMKKPSGDFEEILPATPFQEGIIKEMMSSGFQRYFNMNGYKIGSLVDSERLMGAIRKVIEISPILRTTFLEIDDPGVPIRFALAIQKMHGHEIESEILPPSDTGSIDDYLNRFKEETIIRAIQNFKLFHVRLVILGPERFLAIAISHALYDGTSLNILHEDIKRAYDGLPIDRPDFRPYLEQSFLSRTKDAEKFWRTMLSNLPISVLSKKNNSAFADSDAKFMSQRPSRIPLSKIEAACRSSRITLQTLGQTCWALVISHLTQKLDVVFGSILSCRDSEEATRVMFPLMNTVAVRSVIHGSLNDMLTYMQEMNNKIRKYQHFPLGRAQNYALGSRGGKSRENQAFFETIFIYQGRIDAVDQNPLYESIYQVSNVEFLICAEMRIESDNNIWWAITCKEAAHNQAETEMLLEALDETLERLISSRNLQSTVIDGDSVSVCGLPSFKLKNVQPMSHHEENSALLGDESWSSTEMSIRTALSIIARVPEKNIRKHMTIFHLGLDSILVLKLPALLKTFGIQLKISSIMRDQTIAAMAISAKSLNLATHKFQDEDSILAAIKFSDEFPIARANLEEEIGNIQYIIPATAGQCYIIRQWQVSGGALFDKILSFAVPQPLIQESLASSWRKLLARHDILRTGLVEDDGKIFQVIFRNPSNPIVYTSEEVNRNLTCSRDLRFPPLDLCVEMPPGKEVKLHLRIHHVIYDGVSLPLLLEELKRLYHGEELVAMSCLGFKSFVIQSFAASQSLDLREKWQSYLPGKTFDLEPATSGEENCRTEVYIPSTEIQDMKLRAQEIGSSVDALFLAALAKLQAQRIQRTSPTEPVRAVILGLYLANRAPFGEDLSQLAAPTLNVLPLCIHGPLEKSLELLALEIQVDIQRISSSDMVFASLSQIYEWTRVRVDIFINILKPSIGLIFESGGLLASPLPSVKFGRDRPQGSNSLVQIYERSLMPRSLPKKETEAYLPPIDIELRYHDGTVDMGIFACQNLLTPDEAKSFATQFLDFWRL</sequence>
<evidence type="ECO:0000313" key="7">
    <source>
        <dbReference type="EMBL" id="CAD6504760.1"/>
    </source>
</evidence>
<name>A0A9W4D4S9_BLUGR</name>
<dbReference type="InterPro" id="IPR020845">
    <property type="entry name" value="AMP-binding_CS"/>
</dbReference>
<evidence type="ECO:0000259" key="6">
    <source>
        <dbReference type="PROSITE" id="PS50075"/>
    </source>
</evidence>
<dbReference type="Gene3D" id="1.10.1200.10">
    <property type="entry name" value="ACP-like"/>
    <property type="match status" value="4"/>
</dbReference>
<dbReference type="GO" id="GO:0016874">
    <property type="term" value="F:ligase activity"/>
    <property type="evidence" value="ECO:0007669"/>
    <property type="project" value="UniProtKB-KW"/>
</dbReference>
<dbReference type="Gene3D" id="3.30.559.10">
    <property type="entry name" value="Chloramphenicol acetyltransferase-like domain"/>
    <property type="match status" value="6"/>
</dbReference>
<dbReference type="EMBL" id="CAJHIT010000009">
    <property type="protein sequence ID" value="CAD6504760.1"/>
    <property type="molecule type" value="Genomic_DNA"/>
</dbReference>
<dbReference type="Gene3D" id="3.40.50.12780">
    <property type="entry name" value="N-terminal domain of ligase-like"/>
    <property type="match status" value="3"/>
</dbReference>
<proteinExistence type="inferred from homology"/>
<accession>A0A9W4D4S9</accession>
<feature type="domain" description="Carrier" evidence="6">
    <location>
        <begin position="3199"/>
        <end position="3276"/>
    </location>
</feature>
<dbReference type="SUPFAM" id="SSF56801">
    <property type="entry name" value="Acetyl-CoA synthetase-like"/>
    <property type="match status" value="3"/>
</dbReference>
<feature type="domain" description="Carrier" evidence="6">
    <location>
        <begin position="1599"/>
        <end position="1676"/>
    </location>
</feature>
<evidence type="ECO:0000313" key="8">
    <source>
        <dbReference type="Proteomes" id="UP000683417"/>
    </source>
</evidence>
<dbReference type="GO" id="GO:0031177">
    <property type="term" value="F:phosphopantetheine binding"/>
    <property type="evidence" value="ECO:0007669"/>
    <property type="project" value="InterPro"/>
</dbReference>
<dbReference type="Gene3D" id="3.30.300.30">
    <property type="match status" value="3"/>
</dbReference>
<dbReference type="SMART" id="SM00823">
    <property type="entry name" value="PKS_PP"/>
    <property type="match status" value="3"/>
</dbReference>
<dbReference type="PROSITE" id="PS00455">
    <property type="entry name" value="AMP_BINDING"/>
    <property type="match status" value="1"/>
</dbReference>
<dbReference type="NCBIfam" id="TIGR01733">
    <property type="entry name" value="AA-adenyl-dom"/>
    <property type="match status" value="1"/>
</dbReference>
<comment type="caution">
    <text evidence="7">The sequence shown here is derived from an EMBL/GenBank/DDBJ whole genome shotgun (WGS) entry which is preliminary data.</text>
</comment>
<dbReference type="InterPro" id="IPR001242">
    <property type="entry name" value="Condensation_dom"/>
</dbReference>
<dbReference type="Pfam" id="PF00501">
    <property type="entry name" value="AMP-binding"/>
    <property type="match status" value="3"/>
</dbReference>
<feature type="domain" description="Carrier" evidence="6">
    <location>
        <begin position="3740"/>
        <end position="3813"/>
    </location>
</feature>
<reference evidence="7" key="1">
    <citation type="submission" date="2020-10" db="EMBL/GenBank/DDBJ databases">
        <authorList>
            <person name="Muller C M."/>
        </authorList>
    </citation>
    <scope>NUCLEOTIDE SEQUENCE</scope>
    <source>
        <strain evidence="7">THUN-12</strain>
    </source>
</reference>
<dbReference type="PANTHER" id="PTHR45527:SF1">
    <property type="entry name" value="FATTY ACID SYNTHASE"/>
    <property type="match status" value="1"/>
</dbReference>
<dbReference type="SUPFAM" id="SSF52777">
    <property type="entry name" value="CoA-dependent acyltransferases"/>
    <property type="match status" value="12"/>
</dbReference>
<dbReference type="PROSITE" id="PS00012">
    <property type="entry name" value="PHOSPHOPANTETHEINE"/>
    <property type="match status" value="2"/>
</dbReference>